<keyword evidence="3 7" id="KW-0032">Aminotransferase</keyword>
<dbReference type="OrthoDB" id="1489696at2"/>
<keyword evidence="4 7" id="KW-0808">Transferase</keyword>
<name>A0A3R9MMZ3_9BACT</name>
<dbReference type="InterPro" id="IPR004839">
    <property type="entry name" value="Aminotransferase_I/II_large"/>
</dbReference>
<dbReference type="EMBL" id="RWIU01000002">
    <property type="protein sequence ID" value="RSK44272.1"/>
    <property type="molecule type" value="Genomic_DNA"/>
</dbReference>
<dbReference type="InterPro" id="IPR015422">
    <property type="entry name" value="PyrdxlP-dep_Trfase_small"/>
</dbReference>
<comment type="cofactor">
    <cofactor evidence="1">
        <name>pyridoxal 5'-phosphate</name>
        <dbReference type="ChEBI" id="CHEBI:597326"/>
    </cofactor>
</comment>
<organism evidence="7 8">
    <name type="scientific">Hymenobacter perfusus</name>
    <dbReference type="NCBI Taxonomy" id="1236770"/>
    <lineage>
        <taxon>Bacteria</taxon>
        <taxon>Pseudomonadati</taxon>
        <taxon>Bacteroidota</taxon>
        <taxon>Cytophagia</taxon>
        <taxon>Cytophagales</taxon>
        <taxon>Hymenobacteraceae</taxon>
        <taxon>Hymenobacter</taxon>
    </lineage>
</organism>
<evidence type="ECO:0000313" key="7">
    <source>
        <dbReference type="EMBL" id="RSK44272.1"/>
    </source>
</evidence>
<dbReference type="CDD" id="cd00609">
    <property type="entry name" value="AAT_like"/>
    <property type="match status" value="1"/>
</dbReference>
<keyword evidence="5" id="KW-0663">Pyridoxal phosphate</keyword>
<dbReference type="AlphaFoldDB" id="A0A3R9MMZ3"/>
<evidence type="ECO:0000256" key="1">
    <source>
        <dbReference type="ARBA" id="ARBA00001933"/>
    </source>
</evidence>
<reference evidence="7 8" key="1">
    <citation type="submission" date="2018-12" db="EMBL/GenBank/DDBJ databases">
        <authorList>
            <person name="Feng G."/>
            <person name="Zhu H."/>
        </authorList>
    </citation>
    <scope>NUCLEOTIDE SEQUENCE [LARGE SCALE GENOMIC DNA]</scope>
    <source>
        <strain evidence="7 8">LMG 26000</strain>
    </source>
</reference>
<dbReference type="Gene3D" id="3.40.640.10">
    <property type="entry name" value="Type I PLP-dependent aspartate aminotransferase-like (Major domain)"/>
    <property type="match status" value="1"/>
</dbReference>
<dbReference type="PANTHER" id="PTHR46383:SF1">
    <property type="entry name" value="ASPARTATE AMINOTRANSFERASE"/>
    <property type="match status" value="1"/>
</dbReference>
<evidence type="ECO:0000313" key="8">
    <source>
        <dbReference type="Proteomes" id="UP000270291"/>
    </source>
</evidence>
<dbReference type="PANTHER" id="PTHR46383">
    <property type="entry name" value="ASPARTATE AMINOTRANSFERASE"/>
    <property type="match status" value="1"/>
</dbReference>
<dbReference type="Gene3D" id="3.90.1150.10">
    <property type="entry name" value="Aspartate Aminotransferase, domain 1"/>
    <property type="match status" value="1"/>
</dbReference>
<dbReference type="GO" id="GO:0030170">
    <property type="term" value="F:pyridoxal phosphate binding"/>
    <property type="evidence" value="ECO:0007669"/>
    <property type="project" value="InterPro"/>
</dbReference>
<evidence type="ECO:0000256" key="4">
    <source>
        <dbReference type="ARBA" id="ARBA00022679"/>
    </source>
</evidence>
<dbReference type="InterPro" id="IPR050596">
    <property type="entry name" value="AspAT/PAT-like"/>
</dbReference>
<dbReference type="InterPro" id="IPR015421">
    <property type="entry name" value="PyrdxlP-dep_Trfase_major"/>
</dbReference>
<evidence type="ECO:0000256" key="5">
    <source>
        <dbReference type="ARBA" id="ARBA00022898"/>
    </source>
</evidence>
<evidence type="ECO:0000259" key="6">
    <source>
        <dbReference type="Pfam" id="PF00155"/>
    </source>
</evidence>
<protein>
    <submittedName>
        <fullName evidence="7">Pyridoxal phosphate-dependent aminotransferase</fullName>
    </submittedName>
</protein>
<accession>A0A3R9MMZ3</accession>
<dbReference type="RefSeq" id="WP_125436433.1">
    <property type="nucleotide sequence ID" value="NZ_RWIU01000002.1"/>
</dbReference>
<comment type="similarity">
    <text evidence="2">Belongs to the class-I pyridoxal-phosphate-dependent aminotransferase family.</text>
</comment>
<sequence length="368" mass="38931">MTESISLASGYGAFLTPAVAAEAAVRSIQAGPLPVPEAAGLPALREAIAQRGQEVPAAHASPENVVVTPGTKAALFLLLQTVLRPGDEVLLPTPNWFGFGELITRAGGVVRALPLSAADNYALPPELLRTALTPRTRVLLLSNPNNPTGRVYHREELAALLAITREFPDLFVLSDEIYNLMTFAARPVPSLLEFPDPHGQHLVVNGFSKSLGLIGWNIGYLVAPLAIARACAAAQRATGGAVAAPVQEAALAVTRAAASVAGGLVHQLQPTRRLMLELLAEIPRIPPVAPEATYYAFPDLRAYVRPELPAAEASAELVGRLQRGGLEVVDGATCGTPGFIRISYAVPEPILREGLRRLATVLHLKQVD</sequence>
<dbReference type="InterPro" id="IPR015424">
    <property type="entry name" value="PyrdxlP-dep_Trfase"/>
</dbReference>
<evidence type="ECO:0000256" key="3">
    <source>
        <dbReference type="ARBA" id="ARBA00022576"/>
    </source>
</evidence>
<comment type="caution">
    <text evidence="7">The sequence shown here is derived from an EMBL/GenBank/DDBJ whole genome shotgun (WGS) entry which is preliminary data.</text>
</comment>
<evidence type="ECO:0000256" key="2">
    <source>
        <dbReference type="ARBA" id="ARBA00007441"/>
    </source>
</evidence>
<dbReference type="GO" id="GO:0008483">
    <property type="term" value="F:transaminase activity"/>
    <property type="evidence" value="ECO:0007669"/>
    <property type="project" value="UniProtKB-KW"/>
</dbReference>
<proteinExistence type="inferred from homology"/>
<keyword evidence="8" id="KW-1185">Reference proteome</keyword>
<dbReference type="SUPFAM" id="SSF53383">
    <property type="entry name" value="PLP-dependent transferases"/>
    <property type="match status" value="1"/>
</dbReference>
<dbReference type="Pfam" id="PF00155">
    <property type="entry name" value="Aminotran_1_2"/>
    <property type="match status" value="1"/>
</dbReference>
<feature type="domain" description="Aminotransferase class I/classII large" evidence="6">
    <location>
        <begin position="5"/>
        <end position="358"/>
    </location>
</feature>
<dbReference type="GO" id="GO:0006520">
    <property type="term" value="P:amino acid metabolic process"/>
    <property type="evidence" value="ECO:0007669"/>
    <property type="project" value="InterPro"/>
</dbReference>
<gene>
    <name evidence="7" type="ORF">EI293_06955</name>
</gene>
<dbReference type="Proteomes" id="UP000270291">
    <property type="component" value="Unassembled WGS sequence"/>
</dbReference>